<keyword evidence="2" id="KW-0813">Transport</keyword>
<dbReference type="PANTHER" id="PTHR30561:SF0">
    <property type="entry name" value="GUANIDINIUM EXPORTER"/>
    <property type="match status" value="1"/>
</dbReference>
<dbReference type="Pfam" id="PF00893">
    <property type="entry name" value="Multi_Drug_Res"/>
    <property type="match status" value="1"/>
</dbReference>
<feature type="transmembrane region" description="Helical" evidence="10">
    <location>
        <begin position="37"/>
        <end position="56"/>
    </location>
</feature>
<comment type="subcellular location">
    <subcellularLocation>
        <location evidence="1 9">Cell membrane</location>
        <topology evidence="1 9">Multi-pass membrane protein</topology>
    </subcellularLocation>
</comment>
<evidence type="ECO:0000256" key="6">
    <source>
        <dbReference type="ARBA" id="ARBA00023136"/>
    </source>
</evidence>
<comment type="similarity">
    <text evidence="7">Belongs to the drug/metabolite transporter (DMT) superfamily. Small multidrug resistance (SMR) (TC 2.A.7.1) family. Gdx/SugE subfamily.</text>
</comment>
<dbReference type="InterPro" id="IPR000390">
    <property type="entry name" value="Small_drug/metabolite_transptr"/>
</dbReference>
<evidence type="ECO:0000256" key="4">
    <source>
        <dbReference type="ARBA" id="ARBA00022692"/>
    </source>
</evidence>
<evidence type="ECO:0000256" key="9">
    <source>
        <dbReference type="RuleBase" id="RU003942"/>
    </source>
</evidence>
<sequence length="110" mass="11412">MRVGTAWMVLLVAGVLETAWAVGLKYTQGFTRLWPSVATGAAAVASMVLLAIAVKVIPVGTGYAVWTGIGAVGTALIGMVWLGESRDVLRVLCLALIVAGVLGLRFVAEQ</sequence>
<evidence type="ECO:0000256" key="10">
    <source>
        <dbReference type="SAM" id="Phobius"/>
    </source>
</evidence>
<evidence type="ECO:0000256" key="3">
    <source>
        <dbReference type="ARBA" id="ARBA00022475"/>
    </source>
</evidence>
<dbReference type="AlphaFoldDB" id="A0A9J7BQJ4"/>
<dbReference type="GO" id="GO:0005886">
    <property type="term" value="C:plasma membrane"/>
    <property type="evidence" value="ECO:0007669"/>
    <property type="project" value="UniProtKB-SubCell"/>
</dbReference>
<evidence type="ECO:0000256" key="7">
    <source>
        <dbReference type="ARBA" id="ARBA00038151"/>
    </source>
</evidence>
<accession>A0A9J7BQJ4</accession>
<dbReference type="GO" id="GO:1990961">
    <property type="term" value="P:xenobiotic detoxification by transmembrane export across the plasma membrane"/>
    <property type="evidence" value="ECO:0007669"/>
    <property type="project" value="UniProtKB-ARBA"/>
</dbReference>
<dbReference type="PANTHER" id="PTHR30561">
    <property type="entry name" value="SMR FAMILY PROTON-DEPENDENT DRUG EFFLUX TRANSPORTER SUGE"/>
    <property type="match status" value="1"/>
</dbReference>
<name>A0A9J7BQJ4_9BACT</name>
<dbReference type="Proteomes" id="UP001059380">
    <property type="component" value="Chromosome"/>
</dbReference>
<evidence type="ECO:0000313" key="11">
    <source>
        <dbReference type="EMBL" id="UWZ83365.1"/>
    </source>
</evidence>
<gene>
    <name evidence="11" type="primary">sugE</name>
    <name evidence="11" type="ORF">MOP44_22705</name>
</gene>
<dbReference type="NCBIfam" id="NF008512">
    <property type="entry name" value="PRK11431.1"/>
    <property type="match status" value="1"/>
</dbReference>
<dbReference type="FunFam" id="1.10.3730.20:FF:000001">
    <property type="entry name" value="Quaternary ammonium compound resistance transporter SugE"/>
    <property type="match status" value="1"/>
</dbReference>
<dbReference type="KEGG" id="orp:MOP44_22705"/>
<evidence type="ECO:0000256" key="2">
    <source>
        <dbReference type="ARBA" id="ARBA00022448"/>
    </source>
</evidence>
<feature type="transmembrane region" description="Helical" evidence="10">
    <location>
        <begin position="88"/>
        <end position="108"/>
    </location>
</feature>
<dbReference type="InterPro" id="IPR037185">
    <property type="entry name" value="EmrE-like"/>
</dbReference>
<evidence type="ECO:0000256" key="8">
    <source>
        <dbReference type="ARBA" id="ARBA00039168"/>
    </source>
</evidence>
<evidence type="ECO:0000313" key="12">
    <source>
        <dbReference type="Proteomes" id="UP001059380"/>
    </source>
</evidence>
<dbReference type="RefSeq" id="WP_260792700.1">
    <property type="nucleotide sequence ID" value="NZ_CP093313.1"/>
</dbReference>
<organism evidence="11 12">
    <name type="scientific">Occallatibacter riparius</name>
    <dbReference type="NCBI Taxonomy" id="1002689"/>
    <lineage>
        <taxon>Bacteria</taxon>
        <taxon>Pseudomonadati</taxon>
        <taxon>Acidobacteriota</taxon>
        <taxon>Terriglobia</taxon>
        <taxon>Terriglobales</taxon>
        <taxon>Acidobacteriaceae</taxon>
        <taxon>Occallatibacter</taxon>
    </lineage>
</organism>
<keyword evidence="12" id="KW-1185">Reference proteome</keyword>
<evidence type="ECO:0000256" key="1">
    <source>
        <dbReference type="ARBA" id="ARBA00004651"/>
    </source>
</evidence>
<protein>
    <recommendedName>
        <fullName evidence="8">Guanidinium exporter</fullName>
    </recommendedName>
</protein>
<dbReference type="InterPro" id="IPR045324">
    <property type="entry name" value="Small_multidrug_res"/>
</dbReference>
<keyword evidence="6 10" id="KW-0472">Membrane</keyword>
<evidence type="ECO:0000256" key="5">
    <source>
        <dbReference type="ARBA" id="ARBA00022989"/>
    </source>
</evidence>
<keyword evidence="5 10" id="KW-1133">Transmembrane helix</keyword>
<dbReference type="Gene3D" id="1.10.3730.20">
    <property type="match status" value="1"/>
</dbReference>
<reference evidence="11" key="1">
    <citation type="submission" date="2021-04" db="EMBL/GenBank/DDBJ databases">
        <title>Phylogenetic analysis of Acidobacteriaceae.</title>
        <authorList>
            <person name="Qiu L."/>
            <person name="Zhang Q."/>
        </authorList>
    </citation>
    <scope>NUCLEOTIDE SEQUENCE</scope>
    <source>
        <strain evidence="11">DSM 25168</strain>
    </source>
</reference>
<dbReference type="SUPFAM" id="SSF103481">
    <property type="entry name" value="Multidrug resistance efflux transporter EmrE"/>
    <property type="match status" value="1"/>
</dbReference>
<proteinExistence type="inferred from homology"/>
<feature type="transmembrane region" description="Helical" evidence="10">
    <location>
        <begin position="63"/>
        <end position="82"/>
    </location>
</feature>
<dbReference type="EMBL" id="CP093313">
    <property type="protein sequence ID" value="UWZ83365.1"/>
    <property type="molecule type" value="Genomic_DNA"/>
</dbReference>
<keyword evidence="4 9" id="KW-0812">Transmembrane</keyword>
<keyword evidence="3" id="KW-1003">Cell membrane</keyword>
<dbReference type="GO" id="GO:0022857">
    <property type="term" value="F:transmembrane transporter activity"/>
    <property type="evidence" value="ECO:0007669"/>
    <property type="project" value="InterPro"/>
</dbReference>